<dbReference type="EMBL" id="DVMX01000137">
    <property type="protein sequence ID" value="HIU42310.1"/>
    <property type="molecule type" value="Genomic_DNA"/>
</dbReference>
<dbReference type="CDD" id="cd05709">
    <property type="entry name" value="S2P-M50"/>
    <property type="match status" value="1"/>
</dbReference>
<gene>
    <name evidence="2" type="ORF">IAD19_07135</name>
</gene>
<feature type="transmembrane region" description="Helical" evidence="1">
    <location>
        <begin position="83"/>
        <end position="104"/>
    </location>
</feature>
<proteinExistence type="predicted"/>
<accession>A0A9D1LJX3</accession>
<name>A0A9D1LJX3_9FIRM</name>
<dbReference type="Proteomes" id="UP000824082">
    <property type="component" value="Unassembled WGS sequence"/>
</dbReference>
<evidence type="ECO:0000313" key="3">
    <source>
        <dbReference type="Proteomes" id="UP000824082"/>
    </source>
</evidence>
<keyword evidence="1" id="KW-0472">Membrane</keyword>
<feature type="transmembrane region" description="Helical" evidence="1">
    <location>
        <begin position="12"/>
        <end position="27"/>
    </location>
</feature>
<dbReference type="AlphaFoldDB" id="A0A9D1LJX3"/>
<feature type="transmembrane region" description="Helical" evidence="1">
    <location>
        <begin position="180"/>
        <end position="197"/>
    </location>
</feature>
<reference evidence="2" key="1">
    <citation type="submission" date="2020-10" db="EMBL/GenBank/DDBJ databases">
        <authorList>
            <person name="Gilroy R."/>
        </authorList>
    </citation>
    <scope>NUCLEOTIDE SEQUENCE</scope>
    <source>
        <strain evidence="2">4509</strain>
    </source>
</reference>
<comment type="caution">
    <text evidence="2">The sequence shown here is derived from an EMBL/GenBank/DDBJ whole genome shotgun (WGS) entry which is preliminary data.</text>
</comment>
<organism evidence="2 3">
    <name type="scientific">Candidatus Egerieicola faecale</name>
    <dbReference type="NCBI Taxonomy" id="2840774"/>
    <lineage>
        <taxon>Bacteria</taxon>
        <taxon>Bacillati</taxon>
        <taxon>Bacillota</taxon>
        <taxon>Clostridia</taxon>
        <taxon>Eubacteriales</taxon>
        <taxon>Oscillospiraceae</taxon>
        <taxon>Oscillospiraceae incertae sedis</taxon>
        <taxon>Candidatus Egerieicola</taxon>
    </lineage>
</organism>
<keyword evidence="1" id="KW-1133">Transmembrane helix</keyword>
<feature type="transmembrane region" description="Helical" evidence="1">
    <location>
        <begin position="110"/>
        <end position="131"/>
    </location>
</feature>
<evidence type="ECO:0000256" key="1">
    <source>
        <dbReference type="SAM" id="Phobius"/>
    </source>
</evidence>
<feature type="transmembrane region" description="Helical" evidence="1">
    <location>
        <begin position="152"/>
        <end position="174"/>
    </location>
</feature>
<sequence>MMEFRLGQTRLTIRFGFVAVLTLSALLDPSGWGVLGLLAALLHELGHLFCCLVLKHPPKALELTCFGPALIPREGLPSLKQELLILFSGSGVNLLCAGLCFWAGQWVPQIGVFGLFHLAFGLLNLFPAQGLDGGKALSLLFEHCFGCLWGQRLFHIIQFVFLLSFTTICLYWTVQQQLHWTGLVFCSYLWLAALLPSPGRNTK</sequence>
<protein>
    <submittedName>
        <fullName evidence="2">M50 family metallopeptidase</fullName>
    </submittedName>
</protein>
<evidence type="ECO:0000313" key="2">
    <source>
        <dbReference type="EMBL" id="HIU42310.1"/>
    </source>
</evidence>
<keyword evidence="1" id="KW-0812">Transmembrane</keyword>
<reference evidence="2" key="2">
    <citation type="journal article" date="2021" name="PeerJ">
        <title>Extensive microbial diversity within the chicken gut microbiome revealed by metagenomics and culture.</title>
        <authorList>
            <person name="Gilroy R."/>
            <person name="Ravi A."/>
            <person name="Getino M."/>
            <person name="Pursley I."/>
            <person name="Horton D.L."/>
            <person name="Alikhan N.F."/>
            <person name="Baker D."/>
            <person name="Gharbi K."/>
            <person name="Hall N."/>
            <person name="Watson M."/>
            <person name="Adriaenssens E.M."/>
            <person name="Foster-Nyarko E."/>
            <person name="Jarju S."/>
            <person name="Secka A."/>
            <person name="Antonio M."/>
            <person name="Oren A."/>
            <person name="Chaudhuri R.R."/>
            <person name="La Ragione R."/>
            <person name="Hildebrand F."/>
            <person name="Pallen M.J."/>
        </authorList>
    </citation>
    <scope>NUCLEOTIDE SEQUENCE</scope>
    <source>
        <strain evidence="2">4509</strain>
    </source>
</reference>